<dbReference type="InterPro" id="IPR058886">
    <property type="entry name" value="SWIB_eIF2D"/>
</dbReference>
<dbReference type="Pfam" id="PF25304">
    <property type="entry name" value="WHD_eIF2D"/>
    <property type="match status" value="1"/>
</dbReference>
<dbReference type="GO" id="GO:0003743">
    <property type="term" value="F:translation initiation factor activity"/>
    <property type="evidence" value="ECO:0007669"/>
    <property type="project" value="InterPro"/>
</dbReference>
<dbReference type="PANTHER" id="PTHR12217:SF4">
    <property type="entry name" value="EUKARYOTIC TRANSLATION INITIATION FACTOR 2D"/>
    <property type="match status" value="1"/>
</dbReference>
<accession>A0A2G9TRA0</accession>
<evidence type="ECO:0000313" key="3">
    <source>
        <dbReference type="EMBL" id="PIO60543.1"/>
    </source>
</evidence>
<dbReference type="InterPro" id="IPR039757">
    <property type="entry name" value="EIF2D"/>
</dbReference>
<dbReference type="EMBL" id="KZ355235">
    <property type="protein sequence ID" value="PIO60543.1"/>
    <property type="molecule type" value="Genomic_DNA"/>
</dbReference>
<organism evidence="3 4">
    <name type="scientific">Teladorsagia circumcincta</name>
    <name type="common">Brown stomach worm</name>
    <name type="synonym">Ostertagia circumcincta</name>
    <dbReference type="NCBI Taxonomy" id="45464"/>
    <lineage>
        <taxon>Eukaryota</taxon>
        <taxon>Metazoa</taxon>
        <taxon>Ecdysozoa</taxon>
        <taxon>Nematoda</taxon>
        <taxon>Chromadorea</taxon>
        <taxon>Rhabditida</taxon>
        <taxon>Rhabditina</taxon>
        <taxon>Rhabditomorpha</taxon>
        <taxon>Strongyloidea</taxon>
        <taxon>Trichostrongylidae</taxon>
        <taxon>Teladorsagia</taxon>
    </lineage>
</organism>
<proteinExistence type="predicted"/>
<protein>
    <recommendedName>
        <fullName evidence="5">SWIB/MDM2 domain protein</fullName>
    </recommendedName>
</protein>
<feature type="domain" description="eIF2D winged helix" evidence="1">
    <location>
        <begin position="98"/>
        <end position="155"/>
    </location>
</feature>
<keyword evidence="4" id="KW-1185">Reference proteome</keyword>
<dbReference type="InterPro" id="IPR057429">
    <property type="entry name" value="WH_eIF2D"/>
</dbReference>
<dbReference type="Pfam" id="PF26291">
    <property type="entry name" value="SWIB_eIF2D"/>
    <property type="match status" value="1"/>
</dbReference>
<evidence type="ECO:0000259" key="2">
    <source>
        <dbReference type="Pfam" id="PF26291"/>
    </source>
</evidence>
<name>A0A2G9TRA0_TELCI</name>
<reference evidence="3 4" key="1">
    <citation type="submission" date="2015-09" db="EMBL/GenBank/DDBJ databases">
        <title>Draft genome of the parasitic nematode Teladorsagia circumcincta isolate WARC Sus (inbred).</title>
        <authorList>
            <person name="Mitreva M."/>
        </authorList>
    </citation>
    <scope>NUCLEOTIDE SEQUENCE [LARGE SCALE GENOMIC DNA]</scope>
    <source>
        <strain evidence="3 4">S</strain>
    </source>
</reference>
<sequence length="312" mass="35208">MAGTAPLGRGVQPLHIYRDFLWEFGSRVVPSTLDLKSLYKVEEPTQTSAEEEFPPLGALSVSEESSNVAAMGVKEEIPAPAIAEEANDGDIEEEPMDQLFYAQCLLKCVPNGKRLEMKKTKFKKFSVFLEEVNKSEDGPLVKIRKEGKGCDVIEEVFKNHPALRSFVVTDEITKDEDPGVTKSGPKIYEYFSITENVLPFFKTRGNFSKGQLLEGPQIRELVTNYVKSEELNQGKLIRLDPILAQVTRIPEDTAEWNTVLQKIQSKMTKTFVLRMPDGRELIRKINMPRIVFKVTCCYSVLLVQCPQKVDEG</sequence>
<dbReference type="OrthoDB" id="199771at2759"/>
<feature type="domain" description="eIF2D SWIB" evidence="2">
    <location>
        <begin position="191"/>
        <end position="266"/>
    </location>
</feature>
<dbReference type="AlphaFoldDB" id="A0A2G9TRA0"/>
<dbReference type="PANTHER" id="PTHR12217">
    <property type="entry name" value="EUKARYOTIC TRANSLATION INITIATION FACTOR 2D"/>
    <property type="match status" value="1"/>
</dbReference>
<evidence type="ECO:0000313" key="4">
    <source>
        <dbReference type="Proteomes" id="UP000230423"/>
    </source>
</evidence>
<dbReference type="GO" id="GO:0001731">
    <property type="term" value="P:formation of translation preinitiation complex"/>
    <property type="evidence" value="ECO:0007669"/>
    <property type="project" value="InterPro"/>
</dbReference>
<evidence type="ECO:0000259" key="1">
    <source>
        <dbReference type="Pfam" id="PF25304"/>
    </source>
</evidence>
<gene>
    <name evidence="3" type="ORF">TELCIR_17960</name>
</gene>
<evidence type="ECO:0008006" key="5">
    <source>
        <dbReference type="Google" id="ProtNLM"/>
    </source>
</evidence>
<dbReference type="Proteomes" id="UP000230423">
    <property type="component" value="Unassembled WGS sequence"/>
</dbReference>